<dbReference type="AlphaFoldDB" id="A0A8J3KZR6"/>
<evidence type="ECO:0000256" key="2">
    <source>
        <dbReference type="ARBA" id="ARBA00022771"/>
    </source>
</evidence>
<evidence type="ECO:0000256" key="3">
    <source>
        <dbReference type="ARBA" id="ARBA00022833"/>
    </source>
</evidence>
<sequence length="123" mass="13143">MTAVAEGVDTASIGLLLQQRHDETAEQVRRLRAQAASMLVAHDAGAGDAADVGTVAAETAEQAMVTMALQEQLARLQAALGRLDSGTLGRCERCAVQIPLTRLQIMPWATHCVPCQSIVDRHR</sequence>
<evidence type="ECO:0000313" key="6">
    <source>
        <dbReference type="EMBL" id="GIG11952.1"/>
    </source>
</evidence>
<organism evidence="6 7">
    <name type="scientific">Catellatospora methionotrophica</name>
    <dbReference type="NCBI Taxonomy" id="121620"/>
    <lineage>
        <taxon>Bacteria</taxon>
        <taxon>Bacillati</taxon>
        <taxon>Actinomycetota</taxon>
        <taxon>Actinomycetes</taxon>
        <taxon>Micromonosporales</taxon>
        <taxon>Micromonosporaceae</taxon>
        <taxon>Catellatospora</taxon>
    </lineage>
</organism>
<dbReference type="PROSITE" id="PS51128">
    <property type="entry name" value="ZF_DKSA_2"/>
    <property type="match status" value="1"/>
</dbReference>
<dbReference type="Gene3D" id="1.20.120.910">
    <property type="entry name" value="DksA, coiled-coil domain"/>
    <property type="match status" value="1"/>
</dbReference>
<feature type="domain" description="Zinc finger DksA/TraR C4-type" evidence="5">
    <location>
        <begin position="86"/>
        <end position="118"/>
    </location>
</feature>
<dbReference type="EMBL" id="BONJ01000001">
    <property type="protein sequence ID" value="GIG11952.1"/>
    <property type="molecule type" value="Genomic_DNA"/>
</dbReference>
<dbReference type="Pfam" id="PF01258">
    <property type="entry name" value="zf-dskA_traR"/>
    <property type="match status" value="1"/>
</dbReference>
<name>A0A8J3KZR6_9ACTN</name>
<reference evidence="6" key="1">
    <citation type="submission" date="2021-01" db="EMBL/GenBank/DDBJ databases">
        <title>Whole genome shotgun sequence of Catellatospora methionotrophica NBRC 14553.</title>
        <authorList>
            <person name="Komaki H."/>
            <person name="Tamura T."/>
        </authorList>
    </citation>
    <scope>NUCLEOTIDE SEQUENCE</scope>
    <source>
        <strain evidence="6">NBRC 14553</strain>
    </source>
</reference>
<dbReference type="InterPro" id="IPR000962">
    <property type="entry name" value="Znf_DskA_TraR"/>
</dbReference>
<comment type="caution">
    <text evidence="6">The sequence shown here is derived from an EMBL/GenBank/DDBJ whole genome shotgun (WGS) entry which is preliminary data.</text>
</comment>
<evidence type="ECO:0000256" key="4">
    <source>
        <dbReference type="PROSITE-ProRule" id="PRU00510"/>
    </source>
</evidence>
<dbReference type="GO" id="GO:0008270">
    <property type="term" value="F:zinc ion binding"/>
    <property type="evidence" value="ECO:0007669"/>
    <property type="project" value="UniProtKB-KW"/>
</dbReference>
<accession>A0A8J3KZR6</accession>
<evidence type="ECO:0000259" key="5">
    <source>
        <dbReference type="Pfam" id="PF01258"/>
    </source>
</evidence>
<dbReference type="PANTHER" id="PTHR33823">
    <property type="entry name" value="RNA POLYMERASE-BINDING TRANSCRIPTION FACTOR DKSA-RELATED"/>
    <property type="match status" value="1"/>
</dbReference>
<dbReference type="Proteomes" id="UP000660339">
    <property type="component" value="Unassembled WGS sequence"/>
</dbReference>
<dbReference type="SUPFAM" id="SSF57716">
    <property type="entry name" value="Glucocorticoid receptor-like (DNA-binding domain)"/>
    <property type="match status" value="1"/>
</dbReference>
<feature type="zinc finger region" description="dksA C4-type" evidence="4">
    <location>
        <begin position="91"/>
        <end position="115"/>
    </location>
</feature>
<protein>
    <recommendedName>
        <fullName evidence="5">Zinc finger DksA/TraR C4-type domain-containing protein</fullName>
    </recommendedName>
</protein>
<keyword evidence="2" id="KW-0863">Zinc-finger</keyword>
<dbReference type="PROSITE" id="PS01102">
    <property type="entry name" value="ZF_DKSA_1"/>
    <property type="match status" value="1"/>
</dbReference>
<dbReference type="RefSeq" id="WP_166380476.1">
    <property type="nucleotide sequence ID" value="NZ_BAAATT010000011.1"/>
</dbReference>
<proteinExistence type="predicted"/>
<gene>
    <name evidence="6" type="ORF">Cme02nite_02840</name>
</gene>
<dbReference type="InterPro" id="IPR020458">
    <property type="entry name" value="Znf_DskA_TraR_CS"/>
</dbReference>
<evidence type="ECO:0000313" key="7">
    <source>
        <dbReference type="Proteomes" id="UP000660339"/>
    </source>
</evidence>
<keyword evidence="3" id="KW-0862">Zinc</keyword>
<evidence type="ECO:0000256" key="1">
    <source>
        <dbReference type="ARBA" id="ARBA00022723"/>
    </source>
</evidence>
<dbReference type="PANTHER" id="PTHR33823:SF4">
    <property type="entry name" value="GENERAL STRESS PROTEIN 16O"/>
    <property type="match status" value="1"/>
</dbReference>
<keyword evidence="7" id="KW-1185">Reference proteome</keyword>
<keyword evidence="1" id="KW-0479">Metal-binding</keyword>